<sequence length="428" mass="48844">MGVEDVLKVLLGKADNVPGFIETHPKLTFGASVLLCYTLLCKALRFQRLRRMQSKYPYKTRGDMARMTNEEAQEIQKELIQCEFPFTMNKALQFALFRTYGIPTISRLLVQTQQLSEKEHAPRRYVDTEVLIQDFIANSPESERANAAIARMNYLHSLYRKSGKISNGDLLYTLALFALEPKNWINRYEWRKLTDLEICALGTFWKSVGDAMEISYEELPGSTEGWKDGIQWIDEVAKWSEAYEKKYMVSHQDNKKTADETTAMLLYDAPSSLHPVGFKVVSALMDGRLRKAMMYPDPPAGLVSAIDVAFKIRAFLLRNLALPRPHFLRSQRMSDEPNKDGRYYQLSYDVDPWYVEATFANRWAAKSWLKWMAGKPYPGSAGFKSEGYVLAEIGPKNLEGKGTEYVTEAKERLLKQGRGGCPFAVAKS</sequence>
<accession>A0A5N5DKR8</accession>
<name>A0A5N5DKR8_9PEZI</name>
<dbReference type="EMBL" id="VCHE01000017">
    <property type="protein sequence ID" value="KAB2577454.1"/>
    <property type="molecule type" value="Genomic_DNA"/>
</dbReference>
<dbReference type="OrthoDB" id="545169at2759"/>
<organism evidence="1 2">
    <name type="scientific">Lasiodiplodia theobromae</name>
    <dbReference type="NCBI Taxonomy" id="45133"/>
    <lineage>
        <taxon>Eukaryota</taxon>
        <taxon>Fungi</taxon>
        <taxon>Dikarya</taxon>
        <taxon>Ascomycota</taxon>
        <taxon>Pezizomycotina</taxon>
        <taxon>Dothideomycetes</taxon>
        <taxon>Dothideomycetes incertae sedis</taxon>
        <taxon>Botryosphaeriales</taxon>
        <taxon>Botryosphaeriaceae</taxon>
        <taxon>Lasiodiplodia</taxon>
    </lineage>
</organism>
<dbReference type="PANTHER" id="PTHR36124">
    <property type="match status" value="1"/>
</dbReference>
<evidence type="ECO:0000313" key="1">
    <source>
        <dbReference type="EMBL" id="KAB2577454.1"/>
    </source>
</evidence>
<reference evidence="1 2" key="1">
    <citation type="journal article" date="2019" name="Sci. Rep.">
        <title>A multi-omics analysis of the grapevine pathogen Lasiodiplodia theobromae reveals that temperature affects the expression of virulence- and pathogenicity-related genes.</title>
        <authorList>
            <person name="Felix C."/>
            <person name="Meneses R."/>
            <person name="Goncalves M.F.M."/>
            <person name="Tilleman L."/>
            <person name="Duarte A.S."/>
            <person name="Jorrin-Novo J.V."/>
            <person name="Van de Peer Y."/>
            <person name="Deforce D."/>
            <person name="Van Nieuwerburgh F."/>
            <person name="Esteves A.C."/>
            <person name="Alves A."/>
        </authorList>
    </citation>
    <scope>NUCLEOTIDE SEQUENCE [LARGE SCALE GENOMIC DNA]</scope>
    <source>
        <strain evidence="1 2">LA-SOL3</strain>
    </source>
</reference>
<dbReference type="Proteomes" id="UP000325902">
    <property type="component" value="Unassembled WGS sequence"/>
</dbReference>
<dbReference type="GO" id="GO:0016491">
    <property type="term" value="F:oxidoreductase activity"/>
    <property type="evidence" value="ECO:0007669"/>
    <property type="project" value="InterPro"/>
</dbReference>
<comment type="caution">
    <text evidence="1">The sequence shown here is derived from an EMBL/GenBank/DDBJ whole genome shotgun (WGS) entry which is preliminary data.</text>
</comment>
<dbReference type="InterPro" id="IPR046366">
    <property type="entry name" value="MPAB"/>
</dbReference>
<dbReference type="AlphaFoldDB" id="A0A5N5DKR8"/>
<evidence type="ECO:0000313" key="2">
    <source>
        <dbReference type="Proteomes" id="UP000325902"/>
    </source>
</evidence>
<keyword evidence="2" id="KW-1185">Reference proteome</keyword>
<gene>
    <name evidence="1" type="primary">mpaB</name>
    <name evidence="1" type="ORF">DBV05_g3985</name>
</gene>
<dbReference type="PANTHER" id="PTHR36124:SF1">
    <property type="entry name" value="ER-BOUND OXYGENASE MPAB_MPAB'_RUBBER OXYGENASE CATALYTIC DOMAIN-CONTAINING PROTEIN"/>
    <property type="match status" value="1"/>
</dbReference>
<protein>
    <submittedName>
        <fullName evidence="1">Mycophenolic acid synthesis protein B</fullName>
    </submittedName>
</protein>
<proteinExistence type="predicted"/>